<evidence type="ECO:0000256" key="1">
    <source>
        <dbReference type="SAM" id="Phobius"/>
    </source>
</evidence>
<keyword evidence="1" id="KW-1133">Transmembrane helix</keyword>
<sequence length="243" mass="27718">MMWTDCIGCVLIIYGYFISNRKNLWKVLLALGLTGLFGTTIENFFQAKQTCCPDENYSFLLGMNELNWTVFETSCVLYSLIKLETTITSVQVKRIVRALMGIFLTCFTIGRCFIGYLRVERNTIMDSVIGNQCLTLGKAHAYAYIFWFLSDLLIFGLLIHNTMIHMKSKKKAVTLLMRNLFRSSIPRFLIISLNTFCIALLSFSAPEVFVDSRLVQNPGDVTPLQDLSDFLWAMKGTYPVILC</sequence>
<evidence type="ECO:0000313" key="2">
    <source>
        <dbReference type="EMBL" id="KAJ3252674.1"/>
    </source>
</evidence>
<keyword evidence="1" id="KW-0472">Membrane</keyword>
<evidence type="ECO:0000313" key="3">
    <source>
        <dbReference type="Proteomes" id="UP001210925"/>
    </source>
</evidence>
<keyword evidence="1" id="KW-0812">Transmembrane</keyword>
<reference evidence="2" key="1">
    <citation type="submission" date="2020-05" db="EMBL/GenBank/DDBJ databases">
        <title>Phylogenomic resolution of chytrid fungi.</title>
        <authorList>
            <person name="Stajich J.E."/>
            <person name="Amses K."/>
            <person name="Simmons R."/>
            <person name="Seto K."/>
            <person name="Myers J."/>
            <person name="Bonds A."/>
            <person name="Quandt C.A."/>
            <person name="Barry K."/>
            <person name="Liu P."/>
            <person name="Grigoriev I."/>
            <person name="Longcore J.E."/>
            <person name="James T.Y."/>
        </authorList>
    </citation>
    <scope>NUCLEOTIDE SEQUENCE</scope>
    <source>
        <strain evidence="2">PLAUS21</strain>
    </source>
</reference>
<feature type="transmembrane region" description="Helical" evidence="1">
    <location>
        <begin position="144"/>
        <end position="164"/>
    </location>
</feature>
<name>A0AAD5UES0_9FUNG</name>
<feature type="transmembrane region" description="Helical" evidence="1">
    <location>
        <begin position="95"/>
        <end position="117"/>
    </location>
</feature>
<comment type="caution">
    <text evidence="2">The sequence shown here is derived from an EMBL/GenBank/DDBJ whole genome shotgun (WGS) entry which is preliminary data.</text>
</comment>
<protein>
    <submittedName>
        <fullName evidence="2">Uncharacterized protein</fullName>
    </submittedName>
</protein>
<gene>
    <name evidence="2" type="ORF">HK103_001332</name>
</gene>
<accession>A0AAD5UES0</accession>
<dbReference type="AlphaFoldDB" id="A0AAD5UES0"/>
<dbReference type="Proteomes" id="UP001210925">
    <property type="component" value="Unassembled WGS sequence"/>
</dbReference>
<organism evidence="2 3">
    <name type="scientific">Boothiomyces macroporosus</name>
    <dbReference type="NCBI Taxonomy" id="261099"/>
    <lineage>
        <taxon>Eukaryota</taxon>
        <taxon>Fungi</taxon>
        <taxon>Fungi incertae sedis</taxon>
        <taxon>Chytridiomycota</taxon>
        <taxon>Chytridiomycota incertae sedis</taxon>
        <taxon>Chytridiomycetes</taxon>
        <taxon>Rhizophydiales</taxon>
        <taxon>Terramycetaceae</taxon>
        <taxon>Boothiomyces</taxon>
    </lineage>
</organism>
<proteinExistence type="predicted"/>
<dbReference type="EMBL" id="JADGKB010000133">
    <property type="protein sequence ID" value="KAJ3252674.1"/>
    <property type="molecule type" value="Genomic_DNA"/>
</dbReference>
<feature type="transmembrane region" description="Helical" evidence="1">
    <location>
        <begin position="185"/>
        <end position="205"/>
    </location>
</feature>
<keyword evidence="3" id="KW-1185">Reference proteome</keyword>